<reference evidence="2 3" key="1">
    <citation type="journal article" date="2018" name="Cell">
        <title>The Chara Genome: Secondary Complexity and Implications for Plant Terrestrialization.</title>
        <authorList>
            <person name="Nishiyama T."/>
            <person name="Sakayama H."/>
            <person name="Vries J.D."/>
            <person name="Buschmann H."/>
            <person name="Saint-Marcoux D."/>
            <person name="Ullrich K.K."/>
            <person name="Haas F.B."/>
            <person name="Vanderstraeten L."/>
            <person name="Becker D."/>
            <person name="Lang D."/>
            <person name="Vosolsobe S."/>
            <person name="Rombauts S."/>
            <person name="Wilhelmsson P.K.I."/>
            <person name="Janitza P."/>
            <person name="Kern R."/>
            <person name="Heyl A."/>
            <person name="Rumpler F."/>
            <person name="Villalobos L.I.A.C."/>
            <person name="Clay J.M."/>
            <person name="Skokan R."/>
            <person name="Toyoda A."/>
            <person name="Suzuki Y."/>
            <person name="Kagoshima H."/>
            <person name="Schijlen E."/>
            <person name="Tajeshwar N."/>
            <person name="Catarino B."/>
            <person name="Hetherington A.J."/>
            <person name="Saltykova A."/>
            <person name="Bonnot C."/>
            <person name="Breuninger H."/>
            <person name="Symeonidi A."/>
            <person name="Radhakrishnan G.V."/>
            <person name="Van Nieuwerburgh F."/>
            <person name="Deforce D."/>
            <person name="Chang C."/>
            <person name="Karol K.G."/>
            <person name="Hedrich R."/>
            <person name="Ulvskov P."/>
            <person name="Glockner G."/>
            <person name="Delwiche C.F."/>
            <person name="Petrasek J."/>
            <person name="Van de Peer Y."/>
            <person name="Friml J."/>
            <person name="Beilby M."/>
            <person name="Dolan L."/>
            <person name="Kohara Y."/>
            <person name="Sugano S."/>
            <person name="Fujiyama A."/>
            <person name="Delaux P.-M."/>
            <person name="Quint M."/>
            <person name="TheiBen G."/>
            <person name="Hagemann M."/>
            <person name="Harholt J."/>
            <person name="Dunand C."/>
            <person name="Zachgo S."/>
            <person name="Langdale J."/>
            <person name="Maumus F."/>
            <person name="Straeten D.V.D."/>
            <person name="Gould S.B."/>
            <person name="Rensing S.A."/>
        </authorList>
    </citation>
    <scope>NUCLEOTIDE SEQUENCE [LARGE SCALE GENOMIC DNA]</scope>
    <source>
        <strain evidence="2 3">S276</strain>
    </source>
</reference>
<dbReference type="EMBL" id="BFEA01000052">
    <property type="protein sequence ID" value="GBG64605.1"/>
    <property type="molecule type" value="Genomic_DNA"/>
</dbReference>
<feature type="compositionally biased region" description="Basic and acidic residues" evidence="1">
    <location>
        <begin position="142"/>
        <end position="160"/>
    </location>
</feature>
<feature type="region of interest" description="Disordered" evidence="1">
    <location>
        <begin position="1"/>
        <end position="86"/>
    </location>
</feature>
<sequence length="365" mass="40654">MNSGRGKETLDETSDGHDEGDCIRGEGQDYGDCGDEGGVNGAKGKRHCSRRATDGTWGIARAGKGELREGTSAAPTVKPDIYPPYDSRWRQMGAKRMVDRDVGFLTKPMIDDASMLDDRQRLQTMAKLNKVGQAAEQAFLENRRAREEAQRSEEKGSKDEEGGDSVKGSKTGSRSKGMTEQEFVEDGGDRVTGNINAAAKLYARQNPSKRIILPYRWNSGNADWEVAIHMSLALITVKDSHCEHVILKELITKDLPEQAHVIGDLNQDREEWEDTEGTRHMLDYRPVMIKLQERAVLAEGFTCMPWQVVETIPYGLLGGLEASEWVARGAAIVTKSNVFAWQPEYIDEKMDIMATTVEWTGQDLE</sequence>
<dbReference type="AlphaFoldDB" id="A0A388K3J6"/>
<feature type="compositionally biased region" description="Polar residues" evidence="1">
    <location>
        <begin position="168"/>
        <end position="178"/>
    </location>
</feature>
<organism evidence="2 3">
    <name type="scientific">Chara braunii</name>
    <name type="common">Braun's stonewort</name>
    <dbReference type="NCBI Taxonomy" id="69332"/>
    <lineage>
        <taxon>Eukaryota</taxon>
        <taxon>Viridiplantae</taxon>
        <taxon>Streptophyta</taxon>
        <taxon>Charophyceae</taxon>
        <taxon>Charales</taxon>
        <taxon>Characeae</taxon>
        <taxon>Chara</taxon>
    </lineage>
</organism>
<gene>
    <name evidence="2" type="ORF">CBR_g45662</name>
</gene>
<evidence type="ECO:0000256" key="1">
    <source>
        <dbReference type="SAM" id="MobiDB-lite"/>
    </source>
</evidence>
<keyword evidence="3" id="KW-1185">Reference proteome</keyword>
<comment type="caution">
    <text evidence="2">The sequence shown here is derived from an EMBL/GenBank/DDBJ whole genome shotgun (WGS) entry which is preliminary data.</text>
</comment>
<proteinExistence type="predicted"/>
<dbReference type="Proteomes" id="UP000265515">
    <property type="component" value="Unassembled WGS sequence"/>
</dbReference>
<accession>A0A388K3J6</accession>
<feature type="region of interest" description="Disordered" evidence="1">
    <location>
        <begin position="142"/>
        <end position="190"/>
    </location>
</feature>
<protein>
    <submittedName>
        <fullName evidence="2">Uncharacterized protein</fullName>
    </submittedName>
</protein>
<dbReference type="Gramene" id="GBG64605">
    <property type="protein sequence ID" value="GBG64605"/>
    <property type="gene ID" value="CBR_g45662"/>
</dbReference>
<name>A0A388K3J6_CHABU</name>
<feature type="compositionally biased region" description="Basic and acidic residues" evidence="1">
    <location>
        <begin position="1"/>
        <end position="27"/>
    </location>
</feature>
<evidence type="ECO:0000313" key="3">
    <source>
        <dbReference type="Proteomes" id="UP000265515"/>
    </source>
</evidence>
<evidence type="ECO:0000313" key="2">
    <source>
        <dbReference type="EMBL" id="GBG64605.1"/>
    </source>
</evidence>